<dbReference type="GO" id="GO:0003723">
    <property type="term" value="F:RNA binding"/>
    <property type="evidence" value="ECO:0007669"/>
    <property type="project" value="UniProtKB-UniRule"/>
</dbReference>
<dbReference type="SUPFAM" id="SSF74982">
    <property type="entry name" value="Small protein B (SmpB)"/>
    <property type="match status" value="1"/>
</dbReference>
<feature type="region of interest" description="Disordered" evidence="4">
    <location>
        <begin position="135"/>
        <end position="165"/>
    </location>
</feature>
<dbReference type="InterPro" id="IPR020081">
    <property type="entry name" value="SsrA-bd_prot_CS"/>
</dbReference>
<proteinExistence type="inferred from homology"/>
<evidence type="ECO:0000256" key="4">
    <source>
        <dbReference type="SAM" id="MobiDB-lite"/>
    </source>
</evidence>
<keyword evidence="2 3" id="KW-0694">RNA-binding</keyword>
<evidence type="ECO:0000256" key="3">
    <source>
        <dbReference type="HAMAP-Rule" id="MF_00023"/>
    </source>
</evidence>
<keyword evidence="1 3" id="KW-0963">Cytoplasm</keyword>
<dbReference type="KEGG" id="saes:HBH39_04655"/>
<dbReference type="NCBIfam" id="TIGR00086">
    <property type="entry name" value="smpB"/>
    <property type="match status" value="1"/>
</dbReference>
<sequence length="165" mass="18994">MVKKNTKKGKNAPATIARNKRATFEFRIEDKIEAGLELMGWEVKSIRMGKVTLQDCYVYIKNGEAFMHGCTVQPLNTASTHVVCDPIRTKKLLLKRTEIDKLAGLIERQGYTLVPLSMYWRKGAWVKVEIGLGKGKKDHDKRQDTKEREWKVEQARVMKKDKMNG</sequence>
<dbReference type="InterPro" id="IPR000037">
    <property type="entry name" value="SsrA-bd_prot"/>
</dbReference>
<dbReference type="GO" id="GO:0070930">
    <property type="term" value="P:trans-translation-dependent protein tagging"/>
    <property type="evidence" value="ECO:0007669"/>
    <property type="project" value="TreeGrafter"/>
</dbReference>
<evidence type="ECO:0000256" key="1">
    <source>
        <dbReference type="ARBA" id="ARBA00022490"/>
    </source>
</evidence>
<dbReference type="PANTHER" id="PTHR30308:SF2">
    <property type="entry name" value="SSRA-BINDING PROTEIN"/>
    <property type="match status" value="1"/>
</dbReference>
<dbReference type="Pfam" id="PF01668">
    <property type="entry name" value="SmpB"/>
    <property type="match status" value="1"/>
</dbReference>
<dbReference type="GO" id="GO:0070929">
    <property type="term" value="P:trans-translation"/>
    <property type="evidence" value="ECO:0007669"/>
    <property type="project" value="UniProtKB-UniRule"/>
</dbReference>
<dbReference type="RefSeq" id="WP_167676042.1">
    <property type="nucleotide sequence ID" value="NZ_CP050313.1"/>
</dbReference>
<dbReference type="PANTHER" id="PTHR30308">
    <property type="entry name" value="TMRNA-BINDING COMPONENT OF TRANS-TRANSLATION TAGGING COMPLEX"/>
    <property type="match status" value="1"/>
</dbReference>
<dbReference type="AlphaFoldDB" id="A0A6G9QHA7"/>
<dbReference type="NCBIfam" id="NF003843">
    <property type="entry name" value="PRK05422.1"/>
    <property type="match status" value="1"/>
</dbReference>
<reference evidence="5 6" key="1">
    <citation type="submission" date="2020-03" db="EMBL/GenBank/DDBJ databases">
        <title>Complete genome sequence of Shewanella sp.</title>
        <authorList>
            <person name="Kim Y.-S."/>
            <person name="Kim S.-J."/>
            <person name="Jung H.-K."/>
            <person name="Kim K.-H."/>
        </authorList>
    </citation>
    <scope>NUCLEOTIDE SEQUENCE [LARGE SCALE GENOMIC DNA]</scope>
    <source>
        <strain evidence="5 6">PN3F2</strain>
    </source>
</reference>
<dbReference type="InterPro" id="IPR023620">
    <property type="entry name" value="SmpB"/>
</dbReference>
<evidence type="ECO:0000313" key="5">
    <source>
        <dbReference type="EMBL" id="QIR13876.1"/>
    </source>
</evidence>
<comment type="similarity">
    <text evidence="3">Belongs to the SmpB family.</text>
</comment>
<dbReference type="EMBL" id="CP050313">
    <property type="protein sequence ID" value="QIR13876.1"/>
    <property type="molecule type" value="Genomic_DNA"/>
</dbReference>
<evidence type="ECO:0000256" key="2">
    <source>
        <dbReference type="ARBA" id="ARBA00022884"/>
    </source>
</evidence>
<evidence type="ECO:0000313" key="6">
    <source>
        <dbReference type="Proteomes" id="UP000502608"/>
    </source>
</evidence>
<dbReference type="HAMAP" id="MF_00023">
    <property type="entry name" value="SmpB"/>
    <property type="match status" value="1"/>
</dbReference>
<dbReference type="GO" id="GO:0005829">
    <property type="term" value="C:cytosol"/>
    <property type="evidence" value="ECO:0007669"/>
    <property type="project" value="TreeGrafter"/>
</dbReference>
<dbReference type="Gene3D" id="2.40.280.10">
    <property type="match status" value="1"/>
</dbReference>
<accession>A0A6G9QHA7</accession>
<dbReference type="Proteomes" id="UP000502608">
    <property type="component" value="Chromosome"/>
</dbReference>
<gene>
    <name evidence="3 5" type="primary">smpB</name>
    <name evidence="5" type="ORF">HBH39_04655</name>
</gene>
<comment type="subcellular location">
    <subcellularLocation>
        <location evidence="3">Cytoplasm</location>
    </subcellularLocation>
    <text evidence="3">The tmRNA-SmpB complex associates with stalled 70S ribosomes.</text>
</comment>
<keyword evidence="6" id="KW-1185">Reference proteome</keyword>
<organism evidence="5 6">
    <name type="scientific">Shewanella aestuarii</name>
    <dbReference type="NCBI Taxonomy" id="1028752"/>
    <lineage>
        <taxon>Bacteria</taxon>
        <taxon>Pseudomonadati</taxon>
        <taxon>Pseudomonadota</taxon>
        <taxon>Gammaproteobacteria</taxon>
        <taxon>Alteromonadales</taxon>
        <taxon>Shewanellaceae</taxon>
        <taxon>Shewanella</taxon>
    </lineage>
</organism>
<dbReference type="PROSITE" id="PS01317">
    <property type="entry name" value="SSRP"/>
    <property type="match status" value="1"/>
</dbReference>
<name>A0A6G9QHA7_9GAMM</name>
<dbReference type="CDD" id="cd09294">
    <property type="entry name" value="SmpB"/>
    <property type="match status" value="1"/>
</dbReference>
<comment type="function">
    <text evidence="3">Required for rescue of stalled ribosomes mediated by trans-translation. Binds to transfer-messenger RNA (tmRNA), required for stable association of tmRNA with ribosomes. tmRNA and SmpB together mimic tRNA shape, replacing the anticodon stem-loop with SmpB. tmRNA is encoded by the ssrA gene; the 2 termini fold to resemble tRNA(Ala) and it encodes a 'tag peptide', a short internal open reading frame. During trans-translation Ala-aminoacylated tmRNA acts like a tRNA, entering the A-site of stalled ribosomes, displacing the stalled mRNA. The ribosome then switches to translate the ORF on the tmRNA; the nascent peptide is terminated with the 'tag peptide' encoded by the tmRNA and targeted for degradation. The ribosome is freed to recommence translation, which seems to be the essential function of trans-translation.</text>
</comment>
<protein>
    <recommendedName>
        <fullName evidence="3">SsrA-binding protein</fullName>
    </recommendedName>
    <alternativeName>
        <fullName evidence="3">Small protein B</fullName>
    </alternativeName>
</protein>